<dbReference type="Gene3D" id="1.25.10.10">
    <property type="entry name" value="Leucine-rich Repeat Variant"/>
    <property type="match status" value="1"/>
</dbReference>
<reference evidence="1 2" key="1">
    <citation type="journal article" date="2019" name="Int. J. Syst. Evol. Microbiol.">
        <title>The Global Catalogue of Microorganisms (GCM) 10K type strain sequencing project: providing services to taxonomists for standard genome sequencing and annotation.</title>
        <authorList>
            <consortium name="The Broad Institute Genomics Platform"/>
            <consortium name="The Broad Institute Genome Sequencing Center for Infectious Disease"/>
            <person name="Wu L."/>
            <person name="Ma J."/>
        </authorList>
    </citation>
    <scope>NUCLEOTIDE SEQUENCE [LARGE SCALE GENOMIC DNA]</scope>
    <source>
        <strain evidence="1 2">RDMS1</strain>
    </source>
</reference>
<evidence type="ECO:0000313" key="1">
    <source>
        <dbReference type="EMBL" id="MFC7189314.1"/>
    </source>
</evidence>
<dbReference type="EMBL" id="JBHTAX010000001">
    <property type="protein sequence ID" value="MFC7189314.1"/>
    <property type="molecule type" value="Genomic_DNA"/>
</dbReference>
<comment type="caution">
    <text evidence="1">The sequence shown here is derived from an EMBL/GenBank/DDBJ whole genome shotgun (WGS) entry which is preliminary data.</text>
</comment>
<proteinExistence type="predicted"/>
<organism evidence="1 2">
    <name type="scientific">Halocatena marina</name>
    <dbReference type="NCBI Taxonomy" id="2934937"/>
    <lineage>
        <taxon>Archaea</taxon>
        <taxon>Methanobacteriati</taxon>
        <taxon>Methanobacteriota</taxon>
        <taxon>Stenosarchaea group</taxon>
        <taxon>Halobacteria</taxon>
        <taxon>Halobacteriales</taxon>
        <taxon>Natronomonadaceae</taxon>
        <taxon>Halocatena</taxon>
    </lineage>
</organism>
<dbReference type="InterPro" id="IPR011989">
    <property type="entry name" value="ARM-like"/>
</dbReference>
<sequence>MWALGHLGDDAVVPKLRTIAATDDDEDVREIAEKTANFLT</sequence>
<gene>
    <name evidence="1" type="ORF">ACFQL7_05275</name>
</gene>
<protein>
    <submittedName>
        <fullName evidence="1">HEAT repeat domain-containing protein</fullName>
    </submittedName>
</protein>
<accession>A0ABD5YIX8</accession>
<dbReference type="RefSeq" id="WP_390206473.1">
    <property type="nucleotide sequence ID" value="NZ_JBHTAX010000001.1"/>
</dbReference>
<dbReference type="Proteomes" id="UP001596417">
    <property type="component" value="Unassembled WGS sequence"/>
</dbReference>
<name>A0ABD5YIX8_9EURY</name>
<keyword evidence="2" id="KW-1185">Reference proteome</keyword>
<dbReference type="AlphaFoldDB" id="A0ABD5YIX8"/>
<evidence type="ECO:0000313" key="2">
    <source>
        <dbReference type="Proteomes" id="UP001596417"/>
    </source>
</evidence>